<evidence type="ECO:0000313" key="2">
    <source>
        <dbReference type="EMBL" id="GGA40849.1"/>
    </source>
</evidence>
<dbReference type="EMBL" id="BMKB01000001">
    <property type="protein sequence ID" value="GGA40849.1"/>
    <property type="molecule type" value="Genomic_DNA"/>
</dbReference>
<sequence>MAFTALASAEPDQGSAPDADRMCIDIRYSTEAPPAPSELKRCWHQIGMGKIVTACTPEPSLTQGNMPSIPECGYDGTDIATLNASAPQAPLTDLPPPKA</sequence>
<evidence type="ECO:0000313" key="3">
    <source>
        <dbReference type="Proteomes" id="UP000596977"/>
    </source>
</evidence>
<dbReference type="Proteomes" id="UP000596977">
    <property type="component" value="Unassembled WGS sequence"/>
</dbReference>
<comment type="caution">
    <text evidence="2">The sequence shown here is derived from an EMBL/GenBank/DDBJ whole genome shotgun (WGS) entry which is preliminary data.</text>
</comment>
<proteinExistence type="predicted"/>
<accession>A0A916R788</accession>
<reference evidence="2 3" key="1">
    <citation type="journal article" date="2014" name="Int. J. Syst. Evol. Microbiol.">
        <title>Complete genome sequence of Corynebacterium casei LMG S-19264T (=DSM 44701T), isolated from a smear-ripened cheese.</title>
        <authorList>
            <consortium name="US DOE Joint Genome Institute (JGI-PGF)"/>
            <person name="Walter F."/>
            <person name="Albersmeier A."/>
            <person name="Kalinowski J."/>
            <person name="Ruckert C."/>
        </authorList>
    </citation>
    <scope>NUCLEOTIDE SEQUENCE [LARGE SCALE GENOMIC DNA]</scope>
    <source>
        <strain evidence="2 3">CGMCC 1.15896</strain>
    </source>
</reference>
<dbReference type="AlphaFoldDB" id="A0A916R788"/>
<gene>
    <name evidence="2" type="ORF">GCM10011499_08030</name>
</gene>
<protein>
    <submittedName>
        <fullName evidence="2">Uncharacterized protein</fullName>
    </submittedName>
</protein>
<keyword evidence="3" id="KW-1185">Reference proteome</keyword>
<feature type="region of interest" description="Disordered" evidence="1">
    <location>
        <begin position="1"/>
        <end position="20"/>
    </location>
</feature>
<evidence type="ECO:0000256" key="1">
    <source>
        <dbReference type="SAM" id="MobiDB-lite"/>
    </source>
</evidence>
<name>A0A916R788_9HYPH</name>
<organism evidence="2 3">
    <name type="scientific">Pelagibacterium lentulum</name>
    <dbReference type="NCBI Taxonomy" id="2029865"/>
    <lineage>
        <taxon>Bacteria</taxon>
        <taxon>Pseudomonadati</taxon>
        <taxon>Pseudomonadota</taxon>
        <taxon>Alphaproteobacteria</taxon>
        <taxon>Hyphomicrobiales</taxon>
        <taxon>Devosiaceae</taxon>
        <taxon>Pelagibacterium</taxon>
    </lineage>
</organism>